<keyword evidence="2" id="KW-1185">Reference proteome</keyword>
<proteinExistence type="predicted"/>
<dbReference type="OrthoDB" id="5741597at2"/>
<name>A0A091AW26_9GAMM</name>
<accession>A0A091AW26</accession>
<dbReference type="PATRIC" id="fig|1121015.4.peg.1913"/>
<evidence type="ECO:0000313" key="2">
    <source>
        <dbReference type="Proteomes" id="UP000029385"/>
    </source>
</evidence>
<reference evidence="1 2" key="1">
    <citation type="submission" date="2013-09" db="EMBL/GenBank/DDBJ databases">
        <title>Genome sequencing of Arenimonas oryziterrae.</title>
        <authorList>
            <person name="Chen F."/>
            <person name="Wang G."/>
        </authorList>
    </citation>
    <scope>NUCLEOTIDE SEQUENCE [LARGE SCALE GENOMIC DNA]</scope>
    <source>
        <strain evidence="1 2">YC6267</strain>
    </source>
</reference>
<dbReference type="Proteomes" id="UP000029385">
    <property type="component" value="Unassembled WGS sequence"/>
</dbReference>
<dbReference type="AlphaFoldDB" id="A0A091AW26"/>
<gene>
    <name evidence="1" type="ORF">N789_12200</name>
</gene>
<comment type="caution">
    <text evidence="1">The sequence shown here is derived from an EMBL/GenBank/DDBJ whole genome shotgun (WGS) entry which is preliminary data.</text>
</comment>
<dbReference type="Pfam" id="PF19611">
    <property type="entry name" value="DUF6116"/>
    <property type="match status" value="1"/>
</dbReference>
<dbReference type="InterPro" id="IPR046119">
    <property type="entry name" value="DUF6116"/>
</dbReference>
<organism evidence="1 2">
    <name type="scientific">Arenimonas oryziterrae DSM 21050 = YC6267</name>
    <dbReference type="NCBI Taxonomy" id="1121015"/>
    <lineage>
        <taxon>Bacteria</taxon>
        <taxon>Pseudomonadati</taxon>
        <taxon>Pseudomonadota</taxon>
        <taxon>Gammaproteobacteria</taxon>
        <taxon>Lysobacterales</taxon>
        <taxon>Lysobacteraceae</taxon>
        <taxon>Arenimonas</taxon>
    </lineage>
</organism>
<dbReference type="EMBL" id="AVCI01000007">
    <property type="protein sequence ID" value="KFN42884.1"/>
    <property type="molecule type" value="Genomic_DNA"/>
</dbReference>
<dbReference type="STRING" id="1121015.GCA_000420545_02284"/>
<evidence type="ECO:0000313" key="1">
    <source>
        <dbReference type="EMBL" id="KFN42884.1"/>
    </source>
</evidence>
<sequence>MASPFLGPIVSFASRLRYPTLFKIVAFLFVADLIIPFDDFFPPYLLDEILLGLGTLLLANWKNRKDPAVQTPDSKIIEGEVRKPD</sequence>
<dbReference type="RefSeq" id="WP_022969887.1">
    <property type="nucleotide sequence ID" value="NZ_ATVD01000004.1"/>
</dbReference>
<protein>
    <submittedName>
        <fullName evidence="1">Uncharacterized protein</fullName>
    </submittedName>
</protein>